<protein>
    <recommendedName>
        <fullName evidence="6">Metallo-beta-lactamase domain-containing protein</fullName>
    </recommendedName>
</protein>
<dbReference type="InterPro" id="IPR051013">
    <property type="entry name" value="MBL_superfamily_lactonases"/>
</dbReference>
<keyword evidence="8" id="KW-1185">Reference proteome</keyword>
<evidence type="ECO:0000313" key="8">
    <source>
        <dbReference type="Proteomes" id="UP000242847"/>
    </source>
</evidence>
<dbReference type="RefSeq" id="WP_083727985.1">
    <property type="nucleotide sequence ID" value="NZ_FOUD01000002.1"/>
</dbReference>
<name>A0A1S8DG20_9GAMM</name>
<keyword evidence="2" id="KW-0479">Metal-binding</keyword>
<dbReference type="OrthoDB" id="5443440at2"/>
<proteinExistence type="inferred from homology"/>
<reference evidence="7 8" key="1">
    <citation type="submission" date="2017-01" db="EMBL/GenBank/DDBJ databases">
        <title>Draft genome sequence of Pseudomonas pachastrellae type strain CCUG 46540T from a deep sea.</title>
        <authorList>
            <person name="Gomila M."/>
            <person name="Mulet M."/>
            <person name="Lalucat J."/>
            <person name="Garcia-Valdes E."/>
        </authorList>
    </citation>
    <scope>NUCLEOTIDE SEQUENCE [LARGE SCALE GENOMIC DNA]</scope>
    <source>
        <strain evidence="7 8">CCUG 46540</strain>
    </source>
</reference>
<evidence type="ECO:0000256" key="1">
    <source>
        <dbReference type="ARBA" id="ARBA00007749"/>
    </source>
</evidence>
<keyword evidence="4" id="KW-0862">Zinc</keyword>
<evidence type="ECO:0000313" key="7">
    <source>
        <dbReference type="EMBL" id="ONM43530.1"/>
    </source>
</evidence>
<keyword evidence="3" id="KW-0378">Hydrolase</keyword>
<dbReference type="PANTHER" id="PTHR42978:SF3">
    <property type="entry name" value="BLR3078 PROTEIN"/>
    <property type="match status" value="1"/>
</dbReference>
<evidence type="ECO:0000256" key="2">
    <source>
        <dbReference type="ARBA" id="ARBA00022723"/>
    </source>
</evidence>
<dbReference type="Pfam" id="PF00753">
    <property type="entry name" value="Lactamase_B"/>
    <property type="match status" value="1"/>
</dbReference>
<feature type="signal peptide" evidence="5">
    <location>
        <begin position="1"/>
        <end position="21"/>
    </location>
</feature>
<feature type="domain" description="Metallo-beta-lactamase" evidence="6">
    <location>
        <begin position="59"/>
        <end position="282"/>
    </location>
</feature>
<dbReference type="AlphaFoldDB" id="A0A1S8DG20"/>
<evidence type="ECO:0000259" key="6">
    <source>
        <dbReference type="SMART" id="SM00849"/>
    </source>
</evidence>
<feature type="chain" id="PRO_5010550599" description="Metallo-beta-lactamase domain-containing protein" evidence="5">
    <location>
        <begin position="22"/>
        <end position="298"/>
    </location>
</feature>
<dbReference type="Proteomes" id="UP000242847">
    <property type="component" value="Unassembled WGS sequence"/>
</dbReference>
<dbReference type="PANTHER" id="PTHR42978">
    <property type="entry name" value="QUORUM-QUENCHING LACTONASE YTNP-RELATED-RELATED"/>
    <property type="match status" value="1"/>
</dbReference>
<dbReference type="STRING" id="254161.SAMN05216256_10224"/>
<dbReference type="SUPFAM" id="SSF56281">
    <property type="entry name" value="Metallo-hydrolase/oxidoreductase"/>
    <property type="match status" value="1"/>
</dbReference>
<dbReference type="PROSITE" id="PS51257">
    <property type="entry name" value="PROKAR_LIPOPROTEIN"/>
    <property type="match status" value="1"/>
</dbReference>
<evidence type="ECO:0000256" key="4">
    <source>
        <dbReference type="ARBA" id="ARBA00022833"/>
    </source>
</evidence>
<comment type="caution">
    <text evidence="7">The sequence shown here is derived from an EMBL/GenBank/DDBJ whole genome shotgun (WGS) entry which is preliminary data.</text>
</comment>
<dbReference type="GO" id="GO:0016787">
    <property type="term" value="F:hydrolase activity"/>
    <property type="evidence" value="ECO:0007669"/>
    <property type="project" value="UniProtKB-KW"/>
</dbReference>
<sequence length="298" mass="32819">MKPLALFAAPLLLACSSLLSAAPAVDQLRLSVIPTASSSGAAEAMVVSGGRWGTQRHLLHAAVLIEHPQGRFLFDTGLGHETAEAFARNNWLNRTLLAYENLNPARDQLEAAGYQASDIDFILPSHLHWDHLGGLPDFPGLPVLILPGALEEAKTHGEPPAFLAEQLEGEREWRQIELDNASYNGFDRSLDLFADGTLVLVDLSGHTAGQVGMFVNLPSGKRLFLIGDTSWTERGVEQNKPRPVFVQWISHVDSDRERNSEQLKRIHELHQRDPDLLIVPAHDEVVAAGLAHFPHFEE</sequence>
<dbReference type="Gene3D" id="3.60.15.10">
    <property type="entry name" value="Ribonuclease Z/Hydroxyacylglutathione hydrolase-like"/>
    <property type="match status" value="1"/>
</dbReference>
<dbReference type="GO" id="GO:0046872">
    <property type="term" value="F:metal ion binding"/>
    <property type="evidence" value="ECO:0007669"/>
    <property type="project" value="UniProtKB-KW"/>
</dbReference>
<gene>
    <name evidence="7" type="ORF">BXT89_12405</name>
</gene>
<dbReference type="EMBL" id="MUBC01000026">
    <property type="protein sequence ID" value="ONM43530.1"/>
    <property type="molecule type" value="Genomic_DNA"/>
</dbReference>
<dbReference type="InterPro" id="IPR001279">
    <property type="entry name" value="Metallo-B-lactamas"/>
</dbReference>
<organism evidence="7 8">
    <name type="scientific">Halopseudomonas pachastrellae</name>
    <dbReference type="NCBI Taxonomy" id="254161"/>
    <lineage>
        <taxon>Bacteria</taxon>
        <taxon>Pseudomonadati</taxon>
        <taxon>Pseudomonadota</taxon>
        <taxon>Gammaproteobacteria</taxon>
        <taxon>Pseudomonadales</taxon>
        <taxon>Pseudomonadaceae</taxon>
        <taxon>Halopseudomonas</taxon>
    </lineage>
</organism>
<evidence type="ECO:0000256" key="3">
    <source>
        <dbReference type="ARBA" id="ARBA00022801"/>
    </source>
</evidence>
<keyword evidence="5" id="KW-0732">Signal</keyword>
<dbReference type="CDD" id="cd07730">
    <property type="entry name" value="metallo-hydrolase-like_MBL-fold"/>
    <property type="match status" value="1"/>
</dbReference>
<evidence type="ECO:0000256" key="5">
    <source>
        <dbReference type="SAM" id="SignalP"/>
    </source>
</evidence>
<comment type="similarity">
    <text evidence="1">Belongs to the metallo-beta-lactamase superfamily.</text>
</comment>
<accession>A0A1S8DG20</accession>
<dbReference type="InterPro" id="IPR036866">
    <property type="entry name" value="RibonucZ/Hydroxyglut_hydro"/>
</dbReference>
<dbReference type="SMART" id="SM00849">
    <property type="entry name" value="Lactamase_B"/>
    <property type="match status" value="1"/>
</dbReference>